<evidence type="ECO:0000256" key="1">
    <source>
        <dbReference type="ARBA" id="ARBA00006739"/>
    </source>
</evidence>
<dbReference type="InParanoid" id="A0LQM9"/>
<dbReference type="HOGENOM" id="CLU_033536_13_0_7"/>
<gene>
    <name evidence="6" type="ordered locus">Sfum_4066</name>
</gene>
<proteinExistence type="inferred from homology"/>
<keyword evidence="3 6" id="KW-0808">Transferase</keyword>
<dbReference type="GO" id="GO:0004582">
    <property type="term" value="F:dolichyl-phosphate beta-D-mannosyltransferase activity"/>
    <property type="evidence" value="ECO:0007669"/>
    <property type="project" value="InterPro"/>
</dbReference>
<sequence length="257" mass="27456">MVDVSVIVPTLNEAENIDALLARVERCVEGADFDAEILVVDDGSTDGTVERVRRWETRLGVRLLARNGGRGLSDAVLTGAKAAAGAVLVVMDADLGHEPEAIPELVGPVRAGTHDMVIGSRYVPGGCAPNWPIHRRAGSRLAAMFARAFTSVRDPLSGYFTVRREILLALPSDLKGFKIGLEILARKGESLRVKEVPITFHGRVAGTSKLNLAVIRDFFRQLKALAEAGHGPGRRPPGVPLSGGPASSCRNNSRDRA</sequence>
<dbReference type="CAZy" id="GT2">
    <property type="family name" value="Glycosyltransferase Family 2"/>
</dbReference>
<feature type="region of interest" description="Disordered" evidence="4">
    <location>
        <begin position="229"/>
        <end position="257"/>
    </location>
</feature>
<dbReference type="STRING" id="335543.Sfum_4066"/>
<evidence type="ECO:0000256" key="4">
    <source>
        <dbReference type="SAM" id="MobiDB-lite"/>
    </source>
</evidence>
<dbReference type="PANTHER" id="PTHR43398:SF1">
    <property type="entry name" value="DOLICHOL-PHOSPHATE MANNOSYLTRANSFERASE SUBUNIT 1"/>
    <property type="match status" value="1"/>
</dbReference>
<comment type="similarity">
    <text evidence="1">Belongs to the glycosyltransferase 2 family.</text>
</comment>
<dbReference type="GO" id="GO:0035269">
    <property type="term" value="P:protein O-linked glycosylation via mannose"/>
    <property type="evidence" value="ECO:0007669"/>
    <property type="project" value="TreeGrafter"/>
</dbReference>
<dbReference type="Gene3D" id="3.90.550.10">
    <property type="entry name" value="Spore Coat Polysaccharide Biosynthesis Protein SpsA, Chain A"/>
    <property type="match status" value="1"/>
</dbReference>
<dbReference type="Proteomes" id="UP000001784">
    <property type="component" value="Chromosome"/>
</dbReference>
<dbReference type="AlphaFoldDB" id="A0LQM9"/>
<dbReference type="GO" id="GO:0006506">
    <property type="term" value="P:GPI anchor biosynthetic process"/>
    <property type="evidence" value="ECO:0007669"/>
    <property type="project" value="TreeGrafter"/>
</dbReference>
<dbReference type="InterPro" id="IPR001173">
    <property type="entry name" value="Glyco_trans_2-like"/>
</dbReference>
<dbReference type="Pfam" id="PF00535">
    <property type="entry name" value="Glycos_transf_2"/>
    <property type="match status" value="1"/>
</dbReference>
<dbReference type="GO" id="GO:0006488">
    <property type="term" value="P:dolichol-linked oligosaccharide biosynthetic process"/>
    <property type="evidence" value="ECO:0007669"/>
    <property type="project" value="TreeGrafter"/>
</dbReference>
<dbReference type="GO" id="GO:0016020">
    <property type="term" value="C:membrane"/>
    <property type="evidence" value="ECO:0007669"/>
    <property type="project" value="GOC"/>
</dbReference>
<evidence type="ECO:0000256" key="3">
    <source>
        <dbReference type="ARBA" id="ARBA00022679"/>
    </source>
</evidence>
<accession>A0LQM9</accession>
<evidence type="ECO:0000313" key="7">
    <source>
        <dbReference type="Proteomes" id="UP000001784"/>
    </source>
</evidence>
<dbReference type="eggNOG" id="COG0463">
    <property type="taxonomic scope" value="Bacteria"/>
</dbReference>
<keyword evidence="2" id="KW-0328">Glycosyltransferase</keyword>
<dbReference type="SUPFAM" id="SSF53448">
    <property type="entry name" value="Nucleotide-diphospho-sugar transferases"/>
    <property type="match status" value="1"/>
</dbReference>
<evidence type="ECO:0000259" key="5">
    <source>
        <dbReference type="Pfam" id="PF00535"/>
    </source>
</evidence>
<dbReference type="KEGG" id="sfu:Sfum_4066"/>
<dbReference type="InterPro" id="IPR039528">
    <property type="entry name" value="DPM1-like"/>
</dbReference>
<reference evidence="6 7" key="1">
    <citation type="submission" date="2006-10" db="EMBL/GenBank/DDBJ databases">
        <title>Complete sequence of Syntrophobacter fumaroxidans MPOB.</title>
        <authorList>
            <consortium name="US DOE Joint Genome Institute"/>
            <person name="Copeland A."/>
            <person name="Lucas S."/>
            <person name="Lapidus A."/>
            <person name="Barry K."/>
            <person name="Detter J.C."/>
            <person name="Glavina del Rio T."/>
            <person name="Hammon N."/>
            <person name="Israni S."/>
            <person name="Pitluck S."/>
            <person name="Goltsman E.G."/>
            <person name="Martinez M."/>
            <person name="Schmutz J."/>
            <person name="Larimer F."/>
            <person name="Land M."/>
            <person name="Hauser L."/>
            <person name="Kyrpides N."/>
            <person name="Kim E."/>
            <person name="Boone D.R."/>
            <person name="Brockman F."/>
            <person name="Culley D."/>
            <person name="Ferry J."/>
            <person name="Gunsalus R."/>
            <person name="McInerney M.J."/>
            <person name="Morrison M."/>
            <person name="Plugge C."/>
            <person name="Rohlin L."/>
            <person name="Scholten J."/>
            <person name="Sieber J."/>
            <person name="Stams A.J.M."/>
            <person name="Worm P."/>
            <person name="Henstra A.M."/>
            <person name="Richardson P."/>
        </authorList>
    </citation>
    <scope>NUCLEOTIDE SEQUENCE [LARGE SCALE GENOMIC DNA]</scope>
    <source>
        <strain evidence="7">DSM 10017 / MPOB</strain>
    </source>
</reference>
<feature type="domain" description="Glycosyltransferase 2-like" evidence="5">
    <location>
        <begin position="5"/>
        <end position="167"/>
    </location>
</feature>
<dbReference type="CDD" id="cd06442">
    <property type="entry name" value="DPM1_like"/>
    <property type="match status" value="1"/>
</dbReference>
<keyword evidence="7" id="KW-1185">Reference proteome</keyword>
<dbReference type="InterPro" id="IPR029044">
    <property type="entry name" value="Nucleotide-diphossugar_trans"/>
</dbReference>
<name>A0LQM9_SYNFM</name>
<organism evidence="6 7">
    <name type="scientific">Syntrophobacter fumaroxidans (strain DSM 10017 / MPOB)</name>
    <dbReference type="NCBI Taxonomy" id="335543"/>
    <lineage>
        <taxon>Bacteria</taxon>
        <taxon>Pseudomonadati</taxon>
        <taxon>Thermodesulfobacteriota</taxon>
        <taxon>Syntrophobacteria</taxon>
        <taxon>Syntrophobacterales</taxon>
        <taxon>Syntrophobacteraceae</taxon>
        <taxon>Syntrophobacter</taxon>
    </lineage>
</organism>
<protein>
    <submittedName>
        <fullName evidence="6">Glycosyl transferase, family 2</fullName>
    </submittedName>
</protein>
<evidence type="ECO:0000256" key="2">
    <source>
        <dbReference type="ARBA" id="ARBA00022676"/>
    </source>
</evidence>
<dbReference type="RefSeq" id="WP_011700844.1">
    <property type="nucleotide sequence ID" value="NC_008554.1"/>
</dbReference>
<dbReference type="OrthoDB" id="9802649at2"/>
<dbReference type="PANTHER" id="PTHR43398">
    <property type="entry name" value="DOLICHOL-PHOSPHATE MANNOSYLTRANSFERASE SUBUNIT 1"/>
    <property type="match status" value="1"/>
</dbReference>
<dbReference type="EMBL" id="CP000478">
    <property type="protein sequence ID" value="ABK19731.1"/>
    <property type="molecule type" value="Genomic_DNA"/>
</dbReference>
<evidence type="ECO:0000313" key="6">
    <source>
        <dbReference type="EMBL" id="ABK19731.1"/>
    </source>
</evidence>